<proteinExistence type="predicted"/>
<accession>A0A923HU90</accession>
<reference evidence="1" key="1">
    <citation type="submission" date="2019-10" db="EMBL/GenBank/DDBJ databases">
        <authorList>
            <person name="Ross D.E."/>
            <person name="Gulliver D."/>
        </authorList>
    </citation>
    <scope>NUCLEOTIDE SEQUENCE</scope>
    <source>
        <strain evidence="1">DER-2019</strain>
    </source>
</reference>
<dbReference type="SUPFAM" id="SSF55874">
    <property type="entry name" value="ATPase domain of HSP90 chaperone/DNA topoisomerase II/histidine kinase"/>
    <property type="match status" value="1"/>
</dbReference>
<dbReference type="RefSeq" id="WP_148567314.1">
    <property type="nucleotide sequence ID" value="NZ_RXYA01000009.1"/>
</dbReference>
<protein>
    <submittedName>
        <fullName evidence="1">ATP-binding protein</fullName>
    </submittedName>
</protein>
<dbReference type="EMBL" id="WJBD01000005">
    <property type="protein sequence ID" value="MBC3887807.1"/>
    <property type="molecule type" value="Genomic_DNA"/>
</dbReference>
<gene>
    <name evidence="1" type="ORF">GH810_05740</name>
</gene>
<organism evidence="1 2">
    <name type="scientific">Acetobacterium paludosum</name>
    <dbReference type="NCBI Taxonomy" id="52693"/>
    <lineage>
        <taxon>Bacteria</taxon>
        <taxon>Bacillati</taxon>
        <taxon>Bacillota</taxon>
        <taxon>Clostridia</taxon>
        <taxon>Eubacteriales</taxon>
        <taxon>Eubacteriaceae</taxon>
        <taxon>Acetobacterium</taxon>
    </lineage>
</organism>
<dbReference type="InterPro" id="IPR036890">
    <property type="entry name" value="HATPase_C_sf"/>
</dbReference>
<dbReference type="OrthoDB" id="9813438at2"/>
<dbReference type="Gene3D" id="3.30.565.10">
    <property type="entry name" value="Histidine kinase-like ATPase, C-terminal domain"/>
    <property type="match status" value="1"/>
</dbReference>
<name>A0A923HU90_9FIRM</name>
<dbReference type="AlphaFoldDB" id="A0A923HU90"/>
<dbReference type="Proteomes" id="UP000616595">
    <property type="component" value="Unassembled WGS sequence"/>
</dbReference>
<keyword evidence="2" id="KW-1185">Reference proteome</keyword>
<dbReference type="GO" id="GO:0005524">
    <property type="term" value="F:ATP binding"/>
    <property type="evidence" value="ECO:0007669"/>
    <property type="project" value="UniProtKB-KW"/>
</dbReference>
<evidence type="ECO:0000313" key="1">
    <source>
        <dbReference type="EMBL" id="MBC3887807.1"/>
    </source>
</evidence>
<keyword evidence="1" id="KW-0547">Nucleotide-binding</keyword>
<dbReference type="Pfam" id="PF13589">
    <property type="entry name" value="HATPase_c_3"/>
    <property type="match status" value="1"/>
</dbReference>
<reference evidence="1" key="2">
    <citation type="submission" date="2020-10" db="EMBL/GenBank/DDBJ databases">
        <title>Comparative genomics of the Acetobacterium genus.</title>
        <authorList>
            <person name="Marshall C."/>
            <person name="May H."/>
            <person name="Norman S."/>
        </authorList>
    </citation>
    <scope>NUCLEOTIDE SEQUENCE</scope>
    <source>
        <strain evidence="1">DER-2019</strain>
    </source>
</reference>
<evidence type="ECO:0000313" key="2">
    <source>
        <dbReference type="Proteomes" id="UP000616595"/>
    </source>
</evidence>
<sequence>MKYQDLPPSASILMESTRAIGYTIESALADVIDNSITAKAKNIEIICNGFGEPYICVIDDGTGMDRETLTEAMRYGSTNPLKDRKKEDMGRYGLGMKTASLSQCRCLTVISKCNEELNACRWDLDYINKVDNWSLIFLEEKEILTLPEIKELELLKNGTLLIWTKLDKIDTGEKNIEKIMIEKSSVVREHLALVFHRYLSGDGVRKTKMSINKKEIEFYDPFYKSKSTKLMDDERLTLPGKKGEIIIQAYILPHISKMSKKDQKICGGKDGFRKMQGVYIYRNQRLLVWGTWFNMASKDDFTRLARVQVDIPNTFDEQWSLDIKKSAAQPPEAVKVILKQILDKVLEGSKRVYKVREKKEMEDGIHVWSRMVSEEGVRYIINNEYPMLTYINGKMDKHTKKTLKLFTEMIQDNLPLYSLFGDIKNDKKILTNEDAIRKTRTCELARDLLKQAKEFGTLEKAYQKFKTMDDFKDYPNELKKIYEEIKSE</sequence>
<comment type="caution">
    <text evidence="1">The sequence shown here is derived from an EMBL/GenBank/DDBJ whole genome shotgun (WGS) entry which is preliminary data.</text>
</comment>
<keyword evidence="1" id="KW-0067">ATP-binding</keyword>